<proteinExistence type="predicted"/>
<feature type="chain" id="PRO_5004925166" evidence="2">
    <location>
        <begin position="23"/>
        <end position="103"/>
    </location>
</feature>
<dbReference type="AlphaFoldDB" id="W9HEG9"/>
<feature type="signal peptide" evidence="2">
    <location>
        <begin position="1"/>
        <end position="22"/>
    </location>
</feature>
<dbReference type="Proteomes" id="UP000019486">
    <property type="component" value="Unassembled WGS sequence"/>
</dbReference>
<dbReference type="EMBL" id="AVFL01000002">
    <property type="protein sequence ID" value="EWY42293.1"/>
    <property type="molecule type" value="Genomic_DNA"/>
</dbReference>
<dbReference type="PROSITE" id="PS51257">
    <property type="entry name" value="PROKAR_LIPOPROTEIN"/>
    <property type="match status" value="1"/>
</dbReference>
<evidence type="ECO:0000313" key="3">
    <source>
        <dbReference type="EMBL" id="EWY42293.1"/>
    </source>
</evidence>
<sequence>MKIAVAIAAAALATACAQQAGAQRTGMSQNQEPPSAFQSVGACEPTAWAGLEQDSRRLPPEQRQRVAFLLQDAASQHADTDQGRCIMTLQQAERIVRQGTGPS</sequence>
<gene>
    <name evidence="3" type="ORF">N825_18140</name>
</gene>
<comment type="caution">
    <text evidence="3">The sequence shown here is derived from an EMBL/GenBank/DDBJ whole genome shotgun (WGS) entry which is preliminary data.</text>
</comment>
<feature type="compositionally biased region" description="Polar residues" evidence="1">
    <location>
        <begin position="25"/>
        <end position="38"/>
    </location>
</feature>
<dbReference type="OrthoDB" id="9950228at2"/>
<reference evidence="3 4" key="1">
    <citation type="submission" date="2013-08" db="EMBL/GenBank/DDBJ databases">
        <title>The genome sequence of Skermanella stibiiresistens.</title>
        <authorList>
            <person name="Zhu W."/>
            <person name="Wang G."/>
        </authorList>
    </citation>
    <scope>NUCLEOTIDE SEQUENCE [LARGE SCALE GENOMIC DNA]</scope>
    <source>
        <strain evidence="3 4">SB22</strain>
    </source>
</reference>
<accession>W9HEG9</accession>
<protein>
    <submittedName>
        <fullName evidence="3">Uncharacterized protein</fullName>
    </submittedName>
</protein>
<evidence type="ECO:0000256" key="1">
    <source>
        <dbReference type="SAM" id="MobiDB-lite"/>
    </source>
</evidence>
<keyword evidence="2" id="KW-0732">Signal</keyword>
<feature type="region of interest" description="Disordered" evidence="1">
    <location>
        <begin position="20"/>
        <end position="43"/>
    </location>
</feature>
<evidence type="ECO:0000256" key="2">
    <source>
        <dbReference type="SAM" id="SignalP"/>
    </source>
</evidence>
<keyword evidence="4" id="KW-1185">Reference proteome</keyword>
<dbReference type="RefSeq" id="WP_037446720.1">
    <property type="nucleotide sequence ID" value="NZ_AVFL01000002.1"/>
</dbReference>
<evidence type="ECO:0000313" key="4">
    <source>
        <dbReference type="Proteomes" id="UP000019486"/>
    </source>
</evidence>
<name>W9HEG9_9PROT</name>
<organism evidence="3 4">
    <name type="scientific">Skermanella stibiiresistens SB22</name>
    <dbReference type="NCBI Taxonomy" id="1385369"/>
    <lineage>
        <taxon>Bacteria</taxon>
        <taxon>Pseudomonadati</taxon>
        <taxon>Pseudomonadota</taxon>
        <taxon>Alphaproteobacteria</taxon>
        <taxon>Rhodospirillales</taxon>
        <taxon>Azospirillaceae</taxon>
        <taxon>Skermanella</taxon>
    </lineage>
</organism>
<dbReference type="STRING" id="1385369.N825_18140"/>